<feature type="transmembrane region" description="Helical" evidence="5">
    <location>
        <begin position="221"/>
        <end position="237"/>
    </location>
</feature>
<keyword evidence="7" id="KW-0436">Ligase</keyword>
<keyword evidence="4 5" id="KW-0472">Membrane</keyword>
<dbReference type="AlphaFoldDB" id="A0AA97ERA0"/>
<reference evidence="8" key="1">
    <citation type="submission" date="2024-06" db="EMBL/GenBank/DDBJ databases">
        <title>Hwangdonia haimaensis gen. nov., sp. nov., a member of the family Flavobacteriaceae isolated from the haima cold seep.</title>
        <authorList>
            <person name="Li J."/>
        </authorList>
    </citation>
    <scope>NUCLEOTIDE SEQUENCE [LARGE SCALE GENOMIC DNA]</scope>
    <source>
        <strain evidence="8">SCSIO 19198</strain>
    </source>
</reference>
<feature type="transmembrane region" description="Helical" evidence="5">
    <location>
        <begin position="12"/>
        <end position="28"/>
    </location>
</feature>
<feature type="transmembrane region" description="Helical" evidence="5">
    <location>
        <begin position="120"/>
        <end position="140"/>
    </location>
</feature>
<feature type="transmembrane region" description="Helical" evidence="5">
    <location>
        <begin position="88"/>
        <end position="108"/>
    </location>
</feature>
<keyword evidence="2 5" id="KW-0812">Transmembrane</keyword>
<feature type="transmembrane region" description="Helical" evidence="5">
    <location>
        <begin position="191"/>
        <end position="209"/>
    </location>
</feature>
<evidence type="ECO:0000313" key="7">
    <source>
        <dbReference type="EMBL" id="WOD45050.1"/>
    </source>
</evidence>
<evidence type="ECO:0000256" key="3">
    <source>
        <dbReference type="ARBA" id="ARBA00022989"/>
    </source>
</evidence>
<organism evidence="7 8">
    <name type="scientific">Hwangdonia lutea</name>
    <dbReference type="NCBI Taxonomy" id="3075823"/>
    <lineage>
        <taxon>Bacteria</taxon>
        <taxon>Pseudomonadati</taxon>
        <taxon>Bacteroidota</taxon>
        <taxon>Flavobacteriia</taxon>
        <taxon>Flavobacteriales</taxon>
        <taxon>Flavobacteriaceae</taxon>
        <taxon>Hwangdonia</taxon>
    </lineage>
</organism>
<name>A0AA97ERA0_9FLAO</name>
<accession>A0AA97ERA0</accession>
<dbReference type="InterPro" id="IPR007016">
    <property type="entry name" value="O-antigen_ligase-rel_domated"/>
</dbReference>
<dbReference type="Proteomes" id="UP001302486">
    <property type="component" value="Chromosome"/>
</dbReference>
<feature type="transmembrane region" description="Helical" evidence="5">
    <location>
        <begin position="62"/>
        <end position="82"/>
    </location>
</feature>
<dbReference type="RefSeq" id="WP_316984707.1">
    <property type="nucleotide sequence ID" value="NZ_CP136521.1"/>
</dbReference>
<feature type="transmembrane region" description="Helical" evidence="5">
    <location>
        <begin position="34"/>
        <end position="50"/>
    </location>
</feature>
<feature type="domain" description="O-antigen ligase-related" evidence="6">
    <location>
        <begin position="226"/>
        <end position="384"/>
    </location>
</feature>
<gene>
    <name evidence="7" type="ORF">RNZ46_07225</name>
</gene>
<dbReference type="Pfam" id="PF04932">
    <property type="entry name" value="Wzy_C"/>
    <property type="match status" value="1"/>
</dbReference>
<evidence type="ECO:0000256" key="4">
    <source>
        <dbReference type="ARBA" id="ARBA00023136"/>
    </source>
</evidence>
<feature type="transmembrane region" description="Helical" evidence="5">
    <location>
        <begin position="402"/>
        <end position="419"/>
    </location>
</feature>
<comment type="subcellular location">
    <subcellularLocation>
        <location evidence="1">Membrane</location>
        <topology evidence="1">Multi-pass membrane protein</topology>
    </subcellularLocation>
</comment>
<dbReference type="PANTHER" id="PTHR37422:SF13">
    <property type="entry name" value="LIPOPOLYSACCHARIDE BIOSYNTHESIS PROTEIN PA4999-RELATED"/>
    <property type="match status" value="1"/>
</dbReference>
<protein>
    <submittedName>
        <fullName evidence="7">O-antigen ligase family protein</fullName>
    </submittedName>
</protein>
<evidence type="ECO:0000256" key="1">
    <source>
        <dbReference type="ARBA" id="ARBA00004141"/>
    </source>
</evidence>
<dbReference type="GO" id="GO:0016874">
    <property type="term" value="F:ligase activity"/>
    <property type="evidence" value="ECO:0007669"/>
    <property type="project" value="UniProtKB-KW"/>
</dbReference>
<dbReference type="EMBL" id="CP136521">
    <property type="protein sequence ID" value="WOD45050.1"/>
    <property type="molecule type" value="Genomic_DNA"/>
</dbReference>
<keyword evidence="3 5" id="KW-1133">Transmembrane helix</keyword>
<evidence type="ECO:0000256" key="5">
    <source>
        <dbReference type="SAM" id="Phobius"/>
    </source>
</evidence>
<dbReference type="KEGG" id="hws:RNZ46_07225"/>
<sequence length="443" mass="51365">MIELKANKQTFNQAFVWCTFVLAIFPILTFGLRSVFTIIWAFLGIGCYIINKEKNKYSKKYILFLIVAVAPFLYLCLSLIYTENLNAGFNRLTKMLPLIVFPIIFYLNKSTFDHKKIKKVLWFFSISVILLVVYQILYSLSNLEYLLADLSNEEIVRNNLSKYTALEKEVINTIKVRRFRNFIIKLTDTHFTYQGLWIAFVIFILLNKAAQLSKTNNKKSYILIFIALTLLLWMFFISTRMPLMATILAYIGTLFIFNKMGLKKQLKICALVLVALVSSYIIFAPLQVRVNEIFKSKFELPTKGNDIESYNSINVRNGIYVCAFATIKENILFGVGVGDSQDSLNKCYKDKIGAKIYTWEDYNTHNQYLFFFLASGIIGLLLFLILIYINFNQALAIKHKEYLYFIIIICLISLTENILSRSDGVMFFSLFSGLFLFNIKKLE</sequence>
<evidence type="ECO:0000259" key="6">
    <source>
        <dbReference type="Pfam" id="PF04932"/>
    </source>
</evidence>
<feature type="transmembrane region" description="Helical" evidence="5">
    <location>
        <begin position="268"/>
        <end position="288"/>
    </location>
</feature>
<dbReference type="GO" id="GO:0016020">
    <property type="term" value="C:membrane"/>
    <property type="evidence" value="ECO:0007669"/>
    <property type="project" value="UniProtKB-SubCell"/>
</dbReference>
<dbReference type="InterPro" id="IPR051533">
    <property type="entry name" value="WaaL-like"/>
</dbReference>
<evidence type="ECO:0000313" key="8">
    <source>
        <dbReference type="Proteomes" id="UP001302486"/>
    </source>
</evidence>
<feature type="transmembrane region" description="Helical" evidence="5">
    <location>
        <begin position="368"/>
        <end position="390"/>
    </location>
</feature>
<dbReference type="PANTHER" id="PTHR37422">
    <property type="entry name" value="TEICHURONIC ACID BIOSYNTHESIS PROTEIN TUAE"/>
    <property type="match status" value="1"/>
</dbReference>
<feature type="transmembrane region" description="Helical" evidence="5">
    <location>
        <begin position="243"/>
        <end position="261"/>
    </location>
</feature>
<keyword evidence="8" id="KW-1185">Reference proteome</keyword>
<evidence type="ECO:0000256" key="2">
    <source>
        <dbReference type="ARBA" id="ARBA00022692"/>
    </source>
</evidence>
<proteinExistence type="predicted"/>